<protein>
    <submittedName>
        <fullName evidence="1">Uncharacterized protein</fullName>
    </submittedName>
</protein>
<comment type="caution">
    <text evidence="1">The sequence shown here is derived from an EMBL/GenBank/DDBJ whole genome shotgun (WGS) entry which is preliminary data.</text>
</comment>
<gene>
    <name evidence="1" type="ORF">OKA05_07575</name>
</gene>
<evidence type="ECO:0000313" key="1">
    <source>
        <dbReference type="EMBL" id="MCW1922409.1"/>
    </source>
</evidence>
<proteinExistence type="predicted"/>
<organism evidence="1 2">
    <name type="scientific">Luteolibacter arcticus</name>
    <dbReference type="NCBI Taxonomy" id="1581411"/>
    <lineage>
        <taxon>Bacteria</taxon>
        <taxon>Pseudomonadati</taxon>
        <taxon>Verrucomicrobiota</taxon>
        <taxon>Verrucomicrobiia</taxon>
        <taxon>Verrucomicrobiales</taxon>
        <taxon>Verrucomicrobiaceae</taxon>
        <taxon>Luteolibacter</taxon>
    </lineage>
</organism>
<reference evidence="1 2" key="1">
    <citation type="submission" date="2022-10" db="EMBL/GenBank/DDBJ databases">
        <title>Luteolibacter arcticus strain CCTCC AB 2014275, whole genome shotgun sequencing project.</title>
        <authorList>
            <person name="Zhao G."/>
            <person name="Shen L."/>
        </authorList>
    </citation>
    <scope>NUCLEOTIDE SEQUENCE [LARGE SCALE GENOMIC DNA]</scope>
    <source>
        <strain evidence="1 2">CCTCC AB 2014275</strain>
    </source>
</reference>
<keyword evidence="2" id="KW-1185">Reference proteome</keyword>
<dbReference type="RefSeq" id="WP_264486517.1">
    <property type="nucleotide sequence ID" value="NZ_JAPDDT010000002.1"/>
</dbReference>
<accession>A0ABT3GFK7</accession>
<name>A0ABT3GFK7_9BACT</name>
<sequence>MIPGQVILAMSASKVQILLDESMVGQILDALEVRREAWEKTSAYFRGELNDPFFSIEECTDADEADQIAAYYLEIECELRKQWDRHRAQSLGEQSGNLT</sequence>
<evidence type="ECO:0000313" key="2">
    <source>
        <dbReference type="Proteomes" id="UP001320876"/>
    </source>
</evidence>
<dbReference type="Proteomes" id="UP001320876">
    <property type="component" value="Unassembled WGS sequence"/>
</dbReference>
<dbReference type="EMBL" id="JAPDDT010000002">
    <property type="protein sequence ID" value="MCW1922409.1"/>
    <property type="molecule type" value="Genomic_DNA"/>
</dbReference>